<dbReference type="EMBL" id="CAAHFH010000005">
    <property type="protein sequence ID" value="VGO23586.1"/>
    <property type="molecule type" value="Genomic_DNA"/>
</dbReference>
<dbReference type="Proteomes" id="UP000346198">
    <property type="component" value="Unassembled WGS sequence"/>
</dbReference>
<proteinExistence type="predicted"/>
<name>A0A6C2UXK0_9BACT</name>
<gene>
    <name evidence="1" type="ORF">SCARR_05693</name>
</gene>
<protein>
    <submittedName>
        <fullName evidence="1">Uncharacterized protein</fullName>
    </submittedName>
</protein>
<sequence length="35" mass="3953">MGSKAFFIKYCCAFQRSEESMELQDATGQQSLSCQ</sequence>
<organism evidence="1 2">
    <name type="scientific">Pontiella sulfatireligans</name>
    <dbReference type="NCBI Taxonomy" id="2750658"/>
    <lineage>
        <taxon>Bacteria</taxon>
        <taxon>Pseudomonadati</taxon>
        <taxon>Kiritimatiellota</taxon>
        <taxon>Kiritimatiellia</taxon>
        <taxon>Kiritimatiellales</taxon>
        <taxon>Pontiellaceae</taxon>
        <taxon>Pontiella</taxon>
    </lineage>
</organism>
<dbReference type="AlphaFoldDB" id="A0A6C2UXK0"/>
<keyword evidence="2" id="KW-1185">Reference proteome</keyword>
<evidence type="ECO:0000313" key="2">
    <source>
        <dbReference type="Proteomes" id="UP000346198"/>
    </source>
</evidence>
<evidence type="ECO:0000313" key="1">
    <source>
        <dbReference type="EMBL" id="VGO23586.1"/>
    </source>
</evidence>
<accession>A0A6C2UXK0</accession>
<reference evidence="1 2" key="1">
    <citation type="submission" date="2019-04" db="EMBL/GenBank/DDBJ databases">
        <authorList>
            <person name="Van Vliet M D."/>
        </authorList>
    </citation>
    <scope>NUCLEOTIDE SEQUENCE [LARGE SCALE GENOMIC DNA]</scope>
    <source>
        <strain evidence="1 2">F21</strain>
    </source>
</reference>